<keyword evidence="9 13" id="KW-1133">Transmembrane helix</keyword>
<dbReference type="InterPro" id="IPR052168">
    <property type="entry name" value="Cytochrome_b561_oxidase"/>
</dbReference>
<dbReference type="GO" id="GO:0020037">
    <property type="term" value="F:heme binding"/>
    <property type="evidence" value="ECO:0007669"/>
    <property type="project" value="TreeGrafter"/>
</dbReference>
<dbReference type="InterPro" id="IPR016174">
    <property type="entry name" value="Di-haem_cyt_TM"/>
</dbReference>
<reference evidence="15" key="2">
    <citation type="submission" date="2020-09" db="EMBL/GenBank/DDBJ databases">
        <authorList>
            <person name="Sun Q."/>
            <person name="Zhou Y."/>
        </authorList>
    </citation>
    <scope>NUCLEOTIDE SEQUENCE</scope>
    <source>
        <strain evidence="15">CGMCC 1.15758</strain>
    </source>
</reference>
<evidence type="ECO:0000256" key="7">
    <source>
        <dbReference type="ARBA" id="ARBA00022723"/>
    </source>
</evidence>
<evidence type="ECO:0000256" key="10">
    <source>
        <dbReference type="ARBA" id="ARBA00023004"/>
    </source>
</evidence>
<evidence type="ECO:0000259" key="14">
    <source>
        <dbReference type="Pfam" id="PF01292"/>
    </source>
</evidence>
<dbReference type="GO" id="GO:0046872">
    <property type="term" value="F:metal ion binding"/>
    <property type="evidence" value="ECO:0007669"/>
    <property type="project" value="UniProtKB-KW"/>
</dbReference>
<evidence type="ECO:0000256" key="5">
    <source>
        <dbReference type="ARBA" id="ARBA00022617"/>
    </source>
</evidence>
<dbReference type="InterPro" id="IPR011577">
    <property type="entry name" value="Cyt_b561_bac/Ni-Hgenase"/>
</dbReference>
<keyword evidence="8" id="KW-0249">Electron transport</keyword>
<evidence type="ECO:0000256" key="6">
    <source>
        <dbReference type="ARBA" id="ARBA00022692"/>
    </source>
</evidence>
<organism evidence="15 16">
    <name type="scientific">Cysteiniphilum litorale</name>
    <dbReference type="NCBI Taxonomy" id="2056700"/>
    <lineage>
        <taxon>Bacteria</taxon>
        <taxon>Pseudomonadati</taxon>
        <taxon>Pseudomonadota</taxon>
        <taxon>Gammaproteobacteria</taxon>
        <taxon>Thiotrichales</taxon>
        <taxon>Fastidiosibacteraceae</taxon>
        <taxon>Cysteiniphilum</taxon>
    </lineage>
</organism>
<keyword evidence="10" id="KW-0408">Iron</keyword>
<dbReference type="SUPFAM" id="SSF81342">
    <property type="entry name" value="Transmembrane di-heme cytochromes"/>
    <property type="match status" value="1"/>
</dbReference>
<dbReference type="GO" id="GO:0009055">
    <property type="term" value="F:electron transfer activity"/>
    <property type="evidence" value="ECO:0007669"/>
    <property type="project" value="InterPro"/>
</dbReference>
<feature type="transmembrane region" description="Helical" evidence="13">
    <location>
        <begin position="139"/>
        <end position="161"/>
    </location>
</feature>
<sequence length="171" mass="19922">MKYNFLIRLFHLLIAIGVILQFLIGFFFDDLFAKLNGAFFMTIHKSIGLSLAIVVILLIITRLLSKKIPYPKAMSSLHIFLAKIVHFGLYLCVFCMSMTGLIASQLFQSQWQFFYWFNVPILLPQNPELGSEIFSWHPWFAYILLVLVILHIFAALYHKYIAKDDIVKKML</sequence>
<proteinExistence type="inferred from homology"/>
<protein>
    <submittedName>
        <fullName evidence="15">Branched-chain alpha-keto acid dehydrogenase subunit E2</fullName>
    </submittedName>
</protein>
<evidence type="ECO:0000256" key="2">
    <source>
        <dbReference type="ARBA" id="ARBA00004651"/>
    </source>
</evidence>
<evidence type="ECO:0000256" key="1">
    <source>
        <dbReference type="ARBA" id="ARBA00001970"/>
    </source>
</evidence>
<evidence type="ECO:0000256" key="9">
    <source>
        <dbReference type="ARBA" id="ARBA00022989"/>
    </source>
</evidence>
<dbReference type="OrthoDB" id="5604579at2"/>
<dbReference type="AlphaFoldDB" id="A0A8J3E9K3"/>
<evidence type="ECO:0000313" key="15">
    <source>
        <dbReference type="EMBL" id="GGG01954.1"/>
    </source>
</evidence>
<evidence type="ECO:0000256" key="4">
    <source>
        <dbReference type="ARBA" id="ARBA00022475"/>
    </source>
</evidence>
<reference evidence="15" key="1">
    <citation type="journal article" date="2014" name="Int. J. Syst. Evol. Microbiol.">
        <title>Complete genome sequence of Corynebacterium casei LMG S-19264T (=DSM 44701T), isolated from a smear-ripened cheese.</title>
        <authorList>
            <consortium name="US DOE Joint Genome Institute (JGI-PGF)"/>
            <person name="Walter F."/>
            <person name="Albersmeier A."/>
            <person name="Kalinowski J."/>
            <person name="Ruckert C."/>
        </authorList>
    </citation>
    <scope>NUCLEOTIDE SEQUENCE</scope>
    <source>
        <strain evidence="15">CGMCC 1.15758</strain>
    </source>
</reference>
<keyword evidence="7" id="KW-0479">Metal-binding</keyword>
<dbReference type="GO" id="GO:0022904">
    <property type="term" value="P:respiratory electron transport chain"/>
    <property type="evidence" value="ECO:0007669"/>
    <property type="project" value="InterPro"/>
</dbReference>
<comment type="subcellular location">
    <subcellularLocation>
        <location evidence="2">Cell membrane</location>
        <topology evidence="2">Multi-pass membrane protein</topology>
    </subcellularLocation>
</comment>
<feature type="transmembrane region" description="Helical" evidence="13">
    <location>
        <begin position="7"/>
        <end position="27"/>
    </location>
</feature>
<keyword evidence="3" id="KW-0813">Transport</keyword>
<keyword evidence="4" id="KW-1003">Cell membrane</keyword>
<dbReference type="GO" id="GO:0005886">
    <property type="term" value="C:plasma membrane"/>
    <property type="evidence" value="ECO:0007669"/>
    <property type="project" value="UniProtKB-SubCell"/>
</dbReference>
<dbReference type="Gene3D" id="1.20.950.20">
    <property type="entry name" value="Transmembrane di-heme cytochromes, Chain C"/>
    <property type="match status" value="1"/>
</dbReference>
<accession>A0A8J3E9K3</accession>
<evidence type="ECO:0000256" key="8">
    <source>
        <dbReference type="ARBA" id="ARBA00022982"/>
    </source>
</evidence>
<name>A0A8J3E9K3_9GAMM</name>
<comment type="caution">
    <text evidence="15">The sequence shown here is derived from an EMBL/GenBank/DDBJ whole genome shotgun (WGS) entry which is preliminary data.</text>
</comment>
<feature type="domain" description="Cytochrome b561 bacterial/Ni-hydrogenase" evidence="14">
    <location>
        <begin position="3"/>
        <end position="171"/>
    </location>
</feature>
<comment type="similarity">
    <text evidence="12">Belongs to the cytochrome b561 family.</text>
</comment>
<feature type="transmembrane region" description="Helical" evidence="13">
    <location>
        <begin position="47"/>
        <end position="64"/>
    </location>
</feature>
<gene>
    <name evidence="15" type="ORF">GCM10010995_19290</name>
</gene>
<evidence type="ECO:0000256" key="12">
    <source>
        <dbReference type="ARBA" id="ARBA00037975"/>
    </source>
</evidence>
<dbReference type="PANTHER" id="PTHR30529:SF1">
    <property type="entry name" value="CYTOCHROME B561 HOMOLOG 2"/>
    <property type="match status" value="1"/>
</dbReference>
<evidence type="ECO:0000256" key="3">
    <source>
        <dbReference type="ARBA" id="ARBA00022448"/>
    </source>
</evidence>
<keyword evidence="11 13" id="KW-0472">Membrane</keyword>
<evidence type="ECO:0000313" key="16">
    <source>
        <dbReference type="Proteomes" id="UP000636949"/>
    </source>
</evidence>
<comment type="cofactor">
    <cofactor evidence="1">
        <name>heme b</name>
        <dbReference type="ChEBI" id="CHEBI:60344"/>
    </cofactor>
</comment>
<evidence type="ECO:0000256" key="11">
    <source>
        <dbReference type="ARBA" id="ARBA00023136"/>
    </source>
</evidence>
<dbReference type="Pfam" id="PF01292">
    <property type="entry name" value="Ni_hydr_CYTB"/>
    <property type="match status" value="1"/>
</dbReference>
<dbReference type="EMBL" id="BMJS01000023">
    <property type="protein sequence ID" value="GGG01954.1"/>
    <property type="molecule type" value="Genomic_DNA"/>
</dbReference>
<dbReference type="RefSeq" id="WP_117003253.1">
    <property type="nucleotide sequence ID" value="NZ_BMJS01000023.1"/>
</dbReference>
<evidence type="ECO:0000256" key="13">
    <source>
        <dbReference type="SAM" id="Phobius"/>
    </source>
</evidence>
<dbReference type="Proteomes" id="UP000636949">
    <property type="component" value="Unassembled WGS sequence"/>
</dbReference>
<keyword evidence="5" id="KW-0349">Heme</keyword>
<feature type="transmembrane region" description="Helical" evidence="13">
    <location>
        <begin position="84"/>
        <end position="107"/>
    </location>
</feature>
<keyword evidence="6 13" id="KW-0812">Transmembrane</keyword>
<keyword evidence="16" id="KW-1185">Reference proteome</keyword>
<dbReference type="PANTHER" id="PTHR30529">
    <property type="entry name" value="CYTOCHROME B561"/>
    <property type="match status" value="1"/>
</dbReference>